<proteinExistence type="predicted"/>
<dbReference type="RefSeq" id="WP_093741685.1">
    <property type="nucleotide sequence ID" value="NZ_FNBP01000004.1"/>
</dbReference>
<evidence type="ECO:0000313" key="2">
    <source>
        <dbReference type="Proteomes" id="UP000199399"/>
    </source>
</evidence>
<dbReference type="InterPro" id="IPR036390">
    <property type="entry name" value="WH_DNA-bd_sf"/>
</dbReference>
<accession>A0A1G7R206</accession>
<dbReference type="InterPro" id="IPR021660">
    <property type="entry name" value="DUF3253"/>
</dbReference>
<name>A0A1G7R206_9RHOB</name>
<dbReference type="Pfam" id="PF11625">
    <property type="entry name" value="DUF3253"/>
    <property type="match status" value="1"/>
</dbReference>
<keyword evidence="2" id="KW-1185">Reference proteome</keyword>
<reference evidence="2" key="1">
    <citation type="submission" date="2016-10" db="EMBL/GenBank/DDBJ databases">
        <authorList>
            <person name="Varghese N."/>
            <person name="Submissions S."/>
        </authorList>
    </citation>
    <scope>NUCLEOTIDE SEQUENCE [LARGE SCALE GENOMIC DNA]</scope>
    <source>
        <strain evidence="2">DSM 16477</strain>
    </source>
</reference>
<evidence type="ECO:0000313" key="1">
    <source>
        <dbReference type="EMBL" id="SDG04758.1"/>
    </source>
</evidence>
<dbReference type="SUPFAM" id="SSF46785">
    <property type="entry name" value="Winged helix' DNA-binding domain"/>
    <property type="match status" value="1"/>
</dbReference>
<dbReference type="AlphaFoldDB" id="A0A1G7R206"/>
<dbReference type="OrthoDB" id="7631458at2"/>
<dbReference type="EMBL" id="FNBP01000004">
    <property type="protein sequence ID" value="SDG04758.1"/>
    <property type="molecule type" value="Genomic_DNA"/>
</dbReference>
<organism evidence="1 2">
    <name type="scientific">Sulfitobacter delicatus</name>
    <dbReference type="NCBI Taxonomy" id="218672"/>
    <lineage>
        <taxon>Bacteria</taxon>
        <taxon>Pseudomonadati</taxon>
        <taxon>Pseudomonadota</taxon>
        <taxon>Alphaproteobacteria</taxon>
        <taxon>Rhodobacterales</taxon>
        <taxon>Roseobacteraceae</taxon>
        <taxon>Sulfitobacter</taxon>
    </lineage>
</organism>
<dbReference type="InterPro" id="IPR036388">
    <property type="entry name" value="WH-like_DNA-bd_sf"/>
</dbReference>
<dbReference type="Proteomes" id="UP000199399">
    <property type="component" value="Unassembled WGS sequence"/>
</dbReference>
<dbReference type="Gene3D" id="1.10.10.10">
    <property type="entry name" value="Winged helix-like DNA-binding domain superfamily/Winged helix DNA-binding domain"/>
    <property type="match status" value="1"/>
</dbReference>
<evidence type="ECO:0008006" key="3">
    <source>
        <dbReference type="Google" id="ProtNLM"/>
    </source>
</evidence>
<gene>
    <name evidence="1" type="ORF">SAMN04489759_104241</name>
</gene>
<protein>
    <recommendedName>
        <fullName evidence="3">DUF3253 domain-containing protein</fullName>
    </recommendedName>
</protein>
<sequence length="88" mass="9589">MMDLERIATAIVDLATKRGADKTICPSEVARHLGGQDEAAWRPLMDPIREQAVRLVGEGTIVIKQGGERADPKAFSGIYRIAIAKKTD</sequence>